<evidence type="ECO:0000313" key="1">
    <source>
        <dbReference type="EMBL" id="POM62371.1"/>
    </source>
</evidence>
<dbReference type="InterPro" id="IPR050951">
    <property type="entry name" value="Retrovirus_Pol_polyprotein"/>
</dbReference>
<gene>
    <name evidence="1" type="ORF">PHPALM_28485</name>
</gene>
<dbReference type="InterPro" id="IPR043502">
    <property type="entry name" value="DNA/RNA_pol_sf"/>
</dbReference>
<comment type="caution">
    <text evidence="1">The sequence shown here is derived from an EMBL/GenBank/DDBJ whole genome shotgun (WGS) entry which is preliminary data.</text>
</comment>
<accession>A0A2P4X9Z2</accession>
<evidence type="ECO:0000313" key="2">
    <source>
        <dbReference type="Proteomes" id="UP000237271"/>
    </source>
</evidence>
<dbReference type="Gene3D" id="3.30.70.270">
    <property type="match status" value="2"/>
</dbReference>
<keyword evidence="2" id="KW-1185">Reference proteome</keyword>
<organism evidence="1 2">
    <name type="scientific">Phytophthora palmivora</name>
    <dbReference type="NCBI Taxonomy" id="4796"/>
    <lineage>
        <taxon>Eukaryota</taxon>
        <taxon>Sar</taxon>
        <taxon>Stramenopiles</taxon>
        <taxon>Oomycota</taxon>
        <taxon>Peronosporomycetes</taxon>
        <taxon>Peronosporales</taxon>
        <taxon>Peronosporaceae</taxon>
        <taxon>Phytophthora</taxon>
    </lineage>
</organism>
<dbReference type="EMBL" id="NCKW01015589">
    <property type="protein sequence ID" value="POM62371.1"/>
    <property type="molecule type" value="Genomic_DNA"/>
</dbReference>
<dbReference type="InterPro" id="IPR043128">
    <property type="entry name" value="Rev_trsase/Diguanyl_cyclase"/>
</dbReference>
<dbReference type="Proteomes" id="UP000237271">
    <property type="component" value="Unassembled WGS sequence"/>
</dbReference>
<dbReference type="PANTHER" id="PTHR37984:SF5">
    <property type="entry name" value="PROTEIN NYNRIN-LIKE"/>
    <property type="match status" value="1"/>
</dbReference>
<name>A0A2P4X9Z2_9STRA</name>
<reference evidence="1 2" key="1">
    <citation type="journal article" date="2017" name="Genome Biol. Evol.">
        <title>Phytophthora megakarya and P. palmivora, closely related causal agents of cacao black pod rot, underwent increases in genome sizes and gene numbers by different mechanisms.</title>
        <authorList>
            <person name="Ali S.S."/>
            <person name="Shao J."/>
            <person name="Lary D.J."/>
            <person name="Kronmiller B."/>
            <person name="Shen D."/>
            <person name="Strem M.D."/>
            <person name="Amoako-Attah I."/>
            <person name="Akrofi A.Y."/>
            <person name="Begoude B.A."/>
            <person name="Ten Hoopen G.M."/>
            <person name="Coulibaly K."/>
            <person name="Kebe B.I."/>
            <person name="Melnick R.L."/>
            <person name="Guiltinan M.J."/>
            <person name="Tyler B.M."/>
            <person name="Meinhardt L.W."/>
            <person name="Bailey B.A."/>
        </authorList>
    </citation>
    <scope>NUCLEOTIDE SEQUENCE [LARGE SCALE GENOMIC DNA]</scope>
    <source>
        <strain evidence="2">sbr112.9</strain>
    </source>
</reference>
<dbReference type="PANTHER" id="PTHR37984">
    <property type="entry name" value="PROTEIN CBG26694"/>
    <property type="match status" value="1"/>
</dbReference>
<dbReference type="AlphaFoldDB" id="A0A2P4X9Z2"/>
<dbReference type="Gene3D" id="3.10.10.10">
    <property type="entry name" value="HIV Type 1 Reverse Transcriptase, subunit A, domain 1"/>
    <property type="match status" value="1"/>
</dbReference>
<dbReference type="OrthoDB" id="1747086at2759"/>
<protein>
    <submittedName>
        <fullName evidence="1">Polyprotein</fullName>
    </submittedName>
</protein>
<proteinExistence type="predicted"/>
<sequence length="221" mass="25724">MTRQEEILDAITGSYWLSTIDLMFAYYQVCMCEEGIKFTSFQASNDLWESLQTPGNSAQTYVKIFRGLKNTKSLYNDIYIFTKSPRIEGHLDALREILIFCLCVNLSKCVFSAEEIPCLGDFVGRNDVRMDPDKVQTIKDWPAPRTQEELHSIRGLTGYIQLRFTNCIDVYLKEKNKRNVIFHFNNGLLKNFKKLKRRLYNPPVLYLPDLSQPMHLRTDAS</sequence>
<dbReference type="SUPFAM" id="SSF56672">
    <property type="entry name" value="DNA/RNA polymerases"/>
    <property type="match status" value="1"/>
</dbReference>